<feature type="compositionally biased region" description="Low complexity" evidence="1">
    <location>
        <begin position="1"/>
        <end position="22"/>
    </location>
</feature>
<proteinExistence type="predicted"/>
<feature type="compositionally biased region" description="Basic and acidic residues" evidence="1">
    <location>
        <begin position="25"/>
        <end position="40"/>
    </location>
</feature>
<dbReference type="EMBL" id="BTGU01000019">
    <property type="protein sequence ID" value="GMN44715.1"/>
    <property type="molecule type" value="Genomic_DNA"/>
</dbReference>
<reference evidence="2" key="1">
    <citation type="submission" date="2023-07" db="EMBL/GenBank/DDBJ databases">
        <title>draft genome sequence of fig (Ficus carica).</title>
        <authorList>
            <person name="Takahashi T."/>
            <person name="Nishimura K."/>
        </authorList>
    </citation>
    <scope>NUCLEOTIDE SEQUENCE</scope>
</reference>
<name>A0AA88A4C0_FICCA</name>
<sequence length="61" mass="6631">MSDSTSTSGLKSSSASDLVDSSPLNERKLLSSRKLAREGEATAEGALRRRTLKKKNPRLEL</sequence>
<dbReference type="AlphaFoldDB" id="A0AA88A4C0"/>
<dbReference type="Gramene" id="FCD_00020247-RA">
    <property type="protein sequence ID" value="FCD_00020247-RA:cds"/>
    <property type="gene ID" value="FCD_00020247"/>
</dbReference>
<accession>A0AA88A4C0</accession>
<comment type="caution">
    <text evidence="2">The sequence shown here is derived from an EMBL/GenBank/DDBJ whole genome shotgun (WGS) entry which is preliminary data.</text>
</comment>
<organism evidence="2 3">
    <name type="scientific">Ficus carica</name>
    <name type="common">Common fig</name>
    <dbReference type="NCBI Taxonomy" id="3494"/>
    <lineage>
        <taxon>Eukaryota</taxon>
        <taxon>Viridiplantae</taxon>
        <taxon>Streptophyta</taxon>
        <taxon>Embryophyta</taxon>
        <taxon>Tracheophyta</taxon>
        <taxon>Spermatophyta</taxon>
        <taxon>Magnoliopsida</taxon>
        <taxon>eudicotyledons</taxon>
        <taxon>Gunneridae</taxon>
        <taxon>Pentapetalae</taxon>
        <taxon>rosids</taxon>
        <taxon>fabids</taxon>
        <taxon>Rosales</taxon>
        <taxon>Moraceae</taxon>
        <taxon>Ficeae</taxon>
        <taxon>Ficus</taxon>
    </lineage>
</organism>
<evidence type="ECO:0000313" key="2">
    <source>
        <dbReference type="EMBL" id="GMN44715.1"/>
    </source>
</evidence>
<feature type="region of interest" description="Disordered" evidence="1">
    <location>
        <begin position="1"/>
        <end position="61"/>
    </location>
</feature>
<protein>
    <submittedName>
        <fullName evidence="2">Uncharacterized protein</fullName>
    </submittedName>
</protein>
<feature type="compositionally biased region" description="Basic residues" evidence="1">
    <location>
        <begin position="48"/>
        <end position="61"/>
    </location>
</feature>
<dbReference type="Proteomes" id="UP001187192">
    <property type="component" value="Unassembled WGS sequence"/>
</dbReference>
<gene>
    <name evidence="2" type="ORF">TIFTF001_013918</name>
</gene>
<keyword evidence="3" id="KW-1185">Reference proteome</keyword>
<evidence type="ECO:0000256" key="1">
    <source>
        <dbReference type="SAM" id="MobiDB-lite"/>
    </source>
</evidence>
<evidence type="ECO:0000313" key="3">
    <source>
        <dbReference type="Proteomes" id="UP001187192"/>
    </source>
</evidence>